<dbReference type="AlphaFoldDB" id="A0A9X2JM77"/>
<dbReference type="GO" id="GO:0004239">
    <property type="term" value="F:initiator methionyl aminopeptidase activity"/>
    <property type="evidence" value="ECO:0007669"/>
    <property type="project" value="UniProtKB-UniRule"/>
</dbReference>
<dbReference type="PANTHER" id="PTHR43330:SF17">
    <property type="entry name" value="METHIONINE AMINOPEPTIDASE"/>
    <property type="match status" value="1"/>
</dbReference>
<comment type="function">
    <text evidence="1 6">Removes the N-terminal methionine from nascent proteins. The N-terminal methionine is often cleaved when the second residue in the primary sequence is small and uncharged (Met-Ala-, Cys, Gly, Pro, Ser, Thr, or Val). Requires deformylation of the N(alpha)-formylated initiator methionine before it can be hydrolyzed.</text>
</comment>
<dbReference type="NCBIfam" id="TIGR00500">
    <property type="entry name" value="met_pdase_I"/>
    <property type="match status" value="1"/>
</dbReference>
<feature type="binding site" evidence="6">
    <location>
        <position position="177"/>
    </location>
    <ligand>
        <name>substrate</name>
    </ligand>
</feature>
<feature type="binding site" evidence="6">
    <location>
        <position position="235"/>
    </location>
    <ligand>
        <name>a divalent metal cation</name>
        <dbReference type="ChEBI" id="CHEBI:60240"/>
        <label>2</label>
        <note>catalytic</note>
    </ligand>
</feature>
<dbReference type="GO" id="GO:0006508">
    <property type="term" value="P:proteolysis"/>
    <property type="evidence" value="ECO:0007669"/>
    <property type="project" value="UniProtKB-KW"/>
</dbReference>
<evidence type="ECO:0000256" key="4">
    <source>
        <dbReference type="ARBA" id="ARBA00022723"/>
    </source>
</evidence>
<feature type="binding site" evidence="6">
    <location>
        <position position="203"/>
    </location>
    <ligand>
        <name>a divalent metal cation</name>
        <dbReference type="ChEBI" id="CHEBI:60240"/>
        <label>2</label>
        <note>catalytic</note>
    </ligand>
</feature>
<evidence type="ECO:0000256" key="6">
    <source>
        <dbReference type="HAMAP-Rule" id="MF_01974"/>
    </source>
</evidence>
<dbReference type="GO" id="GO:0046872">
    <property type="term" value="F:metal ion binding"/>
    <property type="evidence" value="ECO:0007669"/>
    <property type="project" value="UniProtKB-UniRule"/>
</dbReference>
<feature type="binding site" evidence="6">
    <location>
        <position position="106"/>
    </location>
    <ligand>
        <name>a divalent metal cation</name>
        <dbReference type="ChEBI" id="CHEBI:60240"/>
        <label>1</label>
    </ligand>
</feature>
<evidence type="ECO:0000256" key="5">
    <source>
        <dbReference type="ARBA" id="ARBA00022801"/>
    </source>
</evidence>
<proteinExistence type="inferred from homology"/>
<dbReference type="PANTHER" id="PTHR43330">
    <property type="entry name" value="METHIONINE AMINOPEPTIDASE"/>
    <property type="match status" value="1"/>
</dbReference>
<comment type="caution">
    <text evidence="9">The sequence shown here is derived from an EMBL/GenBank/DDBJ whole genome shotgun (WGS) entry which is preliminary data.</text>
</comment>
<dbReference type="RefSeq" id="WP_253360252.1">
    <property type="nucleotide sequence ID" value="NZ_JAIULA010000009.1"/>
</dbReference>
<evidence type="ECO:0000256" key="1">
    <source>
        <dbReference type="ARBA" id="ARBA00002521"/>
    </source>
</evidence>
<comment type="similarity">
    <text evidence="6">Belongs to the peptidase M24A family. Methionine aminopeptidase type 1 subfamily.</text>
</comment>
<dbReference type="EMBL" id="JAIULA010000009">
    <property type="protein sequence ID" value="MCP0886846.1"/>
    <property type="molecule type" value="Genomic_DNA"/>
</dbReference>
<dbReference type="InterPro" id="IPR000994">
    <property type="entry name" value="Pept_M24"/>
</dbReference>
<reference evidence="9 10" key="1">
    <citation type="journal article" date="2023" name="Int. J. Syst. Evol. Microbiol.">
        <title>Ligilactobacillus ubinensis sp. nov., a novel species isolated from the wild ferment of a durian fruit (Durio zibethinus).</title>
        <authorList>
            <person name="Heng Y.C."/>
            <person name="Menon N."/>
            <person name="Chen B."/>
            <person name="Loo B.Z.L."/>
            <person name="Wong G.W.J."/>
            <person name="Lim A.C.H."/>
            <person name="Silvaraju S."/>
            <person name="Kittelmann S."/>
        </authorList>
    </citation>
    <scope>NUCLEOTIDE SEQUENCE [LARGE SCALE GENOMIC DNA]</scope>
    <source>
        <strain evidence="9 10">WILCCON 0076</strain>
    </source>
</reference>
<comment type="cofactor">
    <cofactor evidence="6">
        <name>Co(2+)</name>
        <dbReference type="ChEBI" id="CHEBI:48828"/>
    </cofactor>
    <cofactor evidence="6">
        <name>Zn(2+)</name>
        <dbReference type="ChEBI" id="CHEBI:29105"/>
    </cofactor>
    <cofactor evidence="6">
        <name>Mn(2+)</name>
        <dbReference type="ChEBI" id="CHEBI:29035"/>
    </cofactor>
    <cofactor evidence="6">
        <name>Fe(2+)</name>
        <dbReference type="ChEBI" id="CHEBI:29033"/>
    </cofactor>
    <text evidence="6">Binds 2 divalent metal cations per subunit. Has a high-affinity and a low affinity metal-binding site. The true nature of the physiological cofactor is under debate. The enzyme is active with cobalt, zinc, manganese or divalent iron ions. Most likely, methionine aminopeptidases function as mononuclear Fe(2+)-metalloproteases under physiological conditions, and the catalytically relevant metal-binding site has been assigned to the histidine-containing high-affinity site.</text>
</comment>
<keyword evidence="10" id="KW-1185">Reference proteome</keyword>
<feature type="binding site" evidence="6">
    <location>
        <position position="170"/>
    </location>
    <ligand>
        <name>a divalent metal cation</name>
        <dbReference type="ChEBI" id="CHEBI:60240"/>
        <label>2</label>
        <note>catalytic</note>
    </ligand>
</feature>
<accession>A0A9X2JM77</accession>
<dbReference type="PRINTS" id="PR00599">
    <property type="entry name" value="MAPEPTIDASE"/>
</dbReference>
<organism evidence="9 10">
    <name type="scientific">Ligilactobacillus ubinensis</name>
    <dbReference type="NCBI Taxonomy" id="2876789"/>
    <lineage>
        <taxon>Bacteria</taxon>
        <taxon>Bacillati</taxon>
        <taxon>Bacillota</taxon>
        <taxon>Bacilli</taxon>
        <taxon>Lactobacillales</taxon>
        <taxon>Lactobacillaceae</taxon>
        <taxon>Ligilactobacillus</taxon>
    </lineage>
</organism>
<keyword evidence="4 6" id="KW-0479">Metal-binding</keyword>
<evidence type="ECO:0000256" key="2">
    <source>
        <dbReference type="ARBA" id="ARBA00022438"/>
    </source>
</evidence>
<dbReference type="InterPro" id="IPR002467">
    <property type="entry name" value="Pept_M24A_MAP1"/>
</dbReference>
<dbReference type="InterPro" id="IPR001714">
    <property type="entry name" value="Pept_M24_MAP"/>
</dbReference>
<dbReference type="Pfam" id="PF00557">
    <property type="entry name" value="Peptidase_M24"/>
    <property type="match status" value="1"/>
</dbReference>
<feature type="domain" description="Peptidase M24" evidence="8">
    <location>
        <begin position="12"/>
        <end position="242"/>
    </location>
</feature>
<protein>
    <recommendedName>
        <fullName evidence="6 7">Methionine aminopeptidase</fullName>
        <shortName evidence="6">MAP</shortName>
        <shortName evidence="6">MetAP</shortName>
        <ecNumber evidence="6 7">3.4.11.18</ecNumber>
    </recommendedName>
    <alternativeName>
        <fullName evidence="6">Peptidase M</fullName>
    </alternativeName>
</protein>
<dbReference type="CDD" id="cd01086">
    <property type="entry name" value="MetAP1"/>
    <property type="match status" value="1"/>
</dbReference>
<keyword evidence="2 6" id="KW-0031">Aminopeptidase</keyword>
<dbReference type="EC" id="3.4.11.18" evidence="6 7"/>
<evidence type="ECO:0000313" key="9">
    <source>
        <dbReference type="EMBL" id="MCP0886846.1"/>
    </source>
</evidence>
<evidence type="ECO:0000256" key="3">
    <source>
        <dbReference type="ARBA" id="ARBA00022670"/>
    </source>
</evidence>
<dbReference type="HAMAP" id="MF_01974">
    <property type="entry name" value="MetAP_1"/>
    <property type="match status" value="1"/>
</dbReference>
<feature type="binding site" evidence="6">
    <location>
        <position position="235"/>
    </location>
    <ligand>
        <name>a divalent metal cation</name>
        <dbReference type="ChEBI" id="CHEBI:60240"/>
        <label>1</label>
    </ligand>
</feature>
<keyword evidence="5 6" id="KW-0378">Hydrolase</keyword>
<comment type="subunit">
    <text evidence="6">Monomer.</text>
</comment>
<dbReference type="Gene3D" id="3.90.230.10">
    <property type="entry name" value="Creatinase/methionine aminopeptidase superfamily"/>
    <property type="match status" value="1"/>
</dbReference>
<feature type="binding site" evidence="6">
    <location>
        <position position="77"/>
    </location>
    <ligand>
        <name>substrate</name>
    </ligand>
</feature>
<dbReference type="SUPFAM" id="SSF55920">
    <property type="entry name" value="Creatinase/aminopeptidase"/>
    <property type="match status" value="1"/>
</dbReference>
<dbReference type="GO" id="GO:0005829">
    <property type="term" value="C:cytosol"/>
    <property type="evidence" value="ECO:0007669"/>
    <property type="project" value="TreeGrafter"/>
</dbReference>
<sequence length="261" mass="28716">MITIKSPREIEDMAKSGAILAGMHVGLRNVIKPGISSWDIEKFGKKYIEEHDAIPEQIGFEGYKYATCVSINDEICHGFPRKNVILKDGDLIKVDTVVNYHGAMSDSCWSYVVGKSTPEIDKLMTVTKKALYLGIDQAIVGNRIGDIGAAIQHYTEDEMGYGDVREFIGHGIGPTMHESPSVPHYGEAGHGVRLREGMTITIEPMINMGTWQAEMDDPNGWTARTADGSLSCQYEHTIAITAKGPKILTSQDPDIDKAYLL</sequence>
<feature type="binding site" evidence="6">
    <location>
        <position position="95"/>
    </location>
    <ligand>
        <name>a divalent metal cation</name>
        <dbReference type="ChEBI" id="CHEBI:60240"/>
        <label>1</label>
    </ligand>
</feature>
<comment type="catalytic activity">
    <reaction evidence="6 7">
        <text>Release of N-terminal amino acids, preferentially methionine, from peptides and arylamides.</text>
        <dbReference type="EC" id="3.4.11.18"/>
    </reaction>
</comment>
<dbReference type="Proteomes" id="UP001139006">
    <property type="component" value="Unassembled WGS sequence"/>
</dbReference>
<feature type="binding site" evidence="6">
    <location>
        <position position="106"/>
    </location>
    <ligand>
        <name>a divalent metal cation</name>
        <dbReference type="ChEBI" id="CHEBI:60240"/>
        <label>2</label>
        <note>catalytic</note>
    </ligand>
</feature>
<dbReference type="GO" id="GO:0070006">
    <property type="term" value="F:metalloaminopeptidase activity"/>
    <property type="evidence" value="ECO:0007669"/>
    <property type="project" value="UniProtKB-UniRule"/>
</dbReference>
<evidence type="ECO:0000259" key="8">
    <source>
        <dbReference type="Pfam" id="PF00557"/>
    </source>
</evidence>
<dbReference type="PROSITE" id="PS00680">
    <property type="entry name" value="MAP_1"/>
    <property type="match status" value="1"/>
</dbReference>
<evidence type="ECO:0000256" key="7">
    <source>
        <dbReference type="RuleBase" id="RU003653"/>
    </source>
</evidence>
<keyword evidence="3 6" id="KW-0645">Protease</keyword>
<name>A0A9X2JM77_9LACO</name>
<evidence type="ECO:0000313" key="10">
    <source>
        <dbReference type="Proteomes" id="UP001139006"/>
    </source>
</evidence>
<gene>
    <name evidence="6 9" type="primary">map</name>
    <name evidence="9" type="ORF">LB941_05770</name>
</gene>
<dbReference type="InterPro" id="IPR036005">
    <property type="entry name" value="Creatinase/aminopeptidase-like"/>
</dbReference>